<feature type="region of interest" description="Disordered" evidence="1">
    <location>
        <begin position="521"/>
        <end position="585"/>
    </location>
</feature>
<keyword evidence="4" id="KW-1185">Reference proteome</keyword>
<feature type="domain" description="C2H2-type" evidence="2">
    <location>
        <begin position="454"/>
        <end position="475"/>
    </location>
</feature>
<sequence length="807" mass="88164">MHRRAQQQGRDLRRQRRISLLTEADQAIRQGHSRLFYQLIDKLAPKGRFRKFQMNKGGNILSPSEELEVMRKHFVQVFNSDAPTGSSQVAAPSVSEPFRVECHELQAFLDKLPARKAGAPATAPDLLNQRWCASPLSPPEPWAKALQEAGITGAPAELLLTWLHNCSYDLYVEGRCAHIPTTRGVKQGCPASPLLFAAFMTLLTRRLSTRLTPDWVAQHLTMFADDFHVGKCFHSFHELETLSAQIGFIITTLRKHGMSVHATKVDYLGAVTTYDSYATATLRRRNLTIHLFFRLSTRGINILHTVSADLPSRSSTPLPTASFEEAGATTAIEEDPPRAPSFTSALQPLPTDATSAARDTPSFATLPPAPLSHPTQMPSATSVLAHGPRPDVSPAASSMFAEPQSFSPSTAVQSLAEVAPASESLPERVLTILNAGGLPALLRNVITRALLHHCGICGQWIASPTALKNHYRTLHADLFDRLAVASSTPFPRMAVTTAPTSSPEAQEVLVQLQSCFGGVLAQKRSPEEPMPAEQRDRSQKTGRGAVALGGQGKGFQGKGGRRRPNGRGKVPPPADNRSFSSGSTADNEDAELLHLLAKAVVRHEDSINILRRSTGWVWWARSGEGSVLPVLAELAHKWSEAASGQEIQPNRVSLRVTLLWGLLTFLKDKLSGLTQDQAAFAVKSSWADTNGGWNYQKWDAHHQMLIVDTSKPPLSTAQALESLGTLLQVINGDTLTRFTATQEIRADTQGKITFNADISLRAPGSDTLYQELVRLQGSALFQIIGVQFKPEGYNRPPLIRRIQQLIG</sequence>
<organism evidence="3 4">
    <name type="scientific">Symbiodinium necroappetens</name>
    <dbReference type="NCBI Taxonomy" id="1628268"/>
    <lineage>
        <taxon>Eukaryota</taxon>
        <taxon>Sar</taxon>
        <taxon>Alveolata</taxon>
        <taxon>Dinophyceae</taxon>
        <taxon>Suessiales</taxon>
        <taxon>Symbiodiniaceae</taxon>
        <taxon>Symbiodinium</taxon>
    </lineage>
</organism>
<dbReference type="InterPro" id="IPR000477">
    <property type="entry name" value="RT_dom"/>
</dbReference>
<proteinExistence type="predicted"/>
<dbReference type="EMBL" id="CAJNJA010035656">
    <property type="protein sequence ID" value="CAE7709323.1"/>
    <property type="molecule type" value="Genomic_DNA"/>
</dbReference>
<dbReference type="AlphaFoldDB" id="A0A812WZB6"/>
<evidence type="ECO:0000313" key="3">
    <source>
        <dbReference type="EMBL" id="CAE7709323.1"/>
    </source>
</evidence>
<evidence type="ECO:0000256" key="1">
    <source>
        <dbReference type="SAM" id="MobiDB-lite"/>
    </source>
</evidence>
<accession>A0A812WZB6</accession>
<feature type="compositionally biased region" description="Polar residues" evidence="1">
    <location>
        <begin position="373"/>
        <end position="382"/>
    </location>
</feature>
<gene>
    <name evidence="3" type="primary">Pol</name>
    <name evidence="3" type="ORF">SNEC2469_LOCUS20461</name>
</gene>
<comment type="caution">
    <text evidence="3">The sequence shown here is derived from an EMBL/GenBank/DDBJ whole genome shotgun (WGS) entry which is preliminary data.</text>
</comment>
<name>A0A812WZB6_9DINO</name>
<evidence type="ECO:0000259" key="2">
    <source>
        <dbReference type="PROSITE" id="PS00028"/>
    </source>
</evidence>
<feature type="region of interest" description="Disordered" evidence="1">
    <location>
        <begin position="331"/>
        <end position="386"/>
    </location>
</feature>
<feature type="compositionally biased region" description="Gly residues" evidence="1">
    <location>
        <begin position="547"/>
        <end position="558"/>
    </location>
</feature>
<dbReference type="InterPro" id="IPR013087">
    <property type="entry name" value="Znf_C2H2_type"/>
</dbReference>
<reference evidence="3" key="1">
    <citation type="submission" date="2021-02" db="EMBL/GenBank/DDBJ databases">
        <authorList>
            <person name="Dougan E. K."/>
            <person name="Rhodes N."/>
            <person name="Thang M."/>
            <person name="Chan C."/>
        </authorList>
    </citation>
    <scope>NUCLEOTIDE SEQUENCE</scope>
</reference>
<protein>
    <submittedName>
        <fullName evidence="3">Pol protein</fullName>
    </submittedName>
</protein>
<dbReference type="Proteomes" id="UP000601435">
    <property type="component" value="Unassembled WGS sequence"/>
</dbReference>
<evidence type="ECO:0000313" key="4">
    <source>
        <dbReference type="Proteomes" id="UP000601435"/>
    </source>
</evidence>
<dbReference type="PROSITE" id="PS00028">
    <property type="entry name" value="ZINC_FINGER_C2H2_1"/>
    <property type="match status" value="1"/>
</dbReference>
<dbReference type="Pfam" id="PF00078">
    <property type="entry name" value="RVT_1"/>
    <property type="match status" value="1"/>
</dbReference>